<evidence type="ECO:0000256" key="1">
    <source>
        <dbReference type="SAM" id="MobiDB-lite"/>
    </source>
</evidence>
<proteinExistence type="predicted"/>
<feature type="region of interest" description="Disordered" evidence="1">
    <location>
        <begin position="1"/>
        <end position="23"/>
    </location>
</feature>
<accession>A0A6C0KTT2</accession>
<evidence type="ECO:0000313" key="2">
    <source>
        <dbReference type="EMBL" id="QHU20673.1"/>
    </source>
</evidence>
<sequence length="247" mass="27657">MSAIVQATPLRRPAPASTDAPSKKAKISKEIPWIVPQALSMESVELAVDPEEARNQFTDMMKKPCGTCEGCVTRLAHKETWDVTTAVANHARKMQEIKYECSRKIHTGFVSKKQYNLYIITKWCEMMDSAILKNSAKTRKEAEEMLKKGDALLGQMKEERTSQLKMIDGLIAEHTRLKAIEVEDLTNCETGMIHHIEKTIRAMHVICAEINTLIDRYRAAANSVWDVCQGVSSTSVSTAATTQTENK</sequence>
<name>A0A6C0KTT2_9ZZZZ</name>
<organism evidence="2">
    <name type="scientific">viral metagenome</name>
    <dbReference type="NCBI Taxonomy" id="1070528"/>
    <lineage>
        <taxon>unclassified sequences</taxon>
        <taxon>metagenomes</taxon>
        <taxon>organismal metagenomes</taxon>
    </lineage>
</organism>
<dbReference type="AlphaFoldDB" id="A0A6C0KTT2"/>
<dbReference type="EMBL" id="MN740970">
    <property type="protein sequence ID" value="QHU20673.1"/>
    <property type="molecule type" value="Genomic_DNA"/>
</dbReference>
<reference evidence="2" key="1">
    <citation type="journal article" date="2020" name="Nature">
        <title>Giant virus diversity and host interactions through global metagenomics.</title>
        <authorList>
            <person name="Schulz F."/>
            <person name="Roux S."/>
            <person name="Paez-Espino D."/>
            <person name="Jungbluth S."/>
            <person name="Walsh D.A."/>
            <person name="Denef V.J."/>
            <person name="McMahon K.D."/>
            <person name="Konstantinidis K.T."/>
            <person name="Eloe-Fadrosh E.A."/>
            <person name="Kyrpides N.C."/>
            <person name="Woyke T."/>
        </authorList>
    </citation>
    <scope>NUCLEOTIDE SEQUENCE</scope>
    <source>
        <strain evidence="2">GVMAG-S-3300013093-109</strain>
    </source>
</reference>
<protein>
    <submittedName>
        <fullName evidence="2">Uncharacterized protein</fullName>
    </submittedName>
</protein>